<protein>
    <recommendedName>
        <fullName evidence="4">Large ribosomal subunit protein uL23</fullName>
    </recommendedName>
</protein>
<comment type="subunit">
    <text evidence="4">Part of the 50S ribosomal subunit. Contacts protein L29, and trigger factor when it is bound to the ribosome.</text>
</comment>
<evidence type="ECO:0000313" key="7">
    <source>
        <dbReference type="Proteomes" id="UP000229901"/>
    </source>
</evidence>
<proteinExistence type="inferred from homology"/>
<organism evidence="6 7">
    <name type="scientific">Candidatus Falkowbacteria bacterium CG10_big_fil_rev_8_21_14_0_10_39_11</name>
    <dbReference type="NCBI Taxonomy" id="1974565"/>
    <lineage>
        <taxon>Bacteria</taxon>
        <taxon>Candidatus Falkowiibacteriota</taxon>
    </lineage>
</organism>
<evidence type="ECO:0000256" key="4">
    <source>
        <dbReference type="HAMAP-Rule" id="MF_01369"/>
    </source>
</evidence>
<comment type="similarity">
    <text evidence="1 4">Belongs to the universal ribosomal protein uL23 family.</text>
</comment>
<keyword evidence="4" id="KW-0694">RNA-binding</keyword>
<dbReference type="EMBL" id="PFAP01000045">
    <property type="protein sequence ID" value="PIR93689.1"/>
    <property type="molecule type" value="Genomic_DNA"/>
</dbReference>
<dbReference type="Proteomes" id="UP000229901">
    <property type="component" value="Unassembled WGS sequence"/>
</dbReference>
<dbReference type="GO" id="GO:0003735">
    <property type="term" value="F:structural constituent of ribosome"/>
    <property type="evidence" value="ECO:0007669"/>
    <property type="project" value="InterPro"/>
</dbReference>
<dbReference type="GO" id="GO:0006412">
    <property type="term" value="P:translation"/>
    <property type="evidence" value="ECO:0007669"/>
    <property type="project" value="UniProtKB-UniRule"/>
</dbReference>
<dbReference type="SUPFAM" id="SSF54189">
    <property type="entry name" value="Ribosomal proteins S24e, L23 and L15e"/>
    <property type="match status" value="1"/>
</dbReference>
<dbReference type="AlphaFoldDB" id="A0A2H0V5L0"/>
<evidence type="ECO:0000313" key="6">
    <source>
        <dbReference type="EMBL" id="PIR93689.1"/>
    </source>
</evidence>
<gene>
    <name evidence="4" type="primary">rplW</name>
    <name evidence="6" type="ORF">COT97_05450</name>
</gene>
<evidence type="ECO:0000256" key="3">
    <source>
        <dbReference type="ARBA" id="ARBA00023274"/>
    </source>
</evidence>
<dbReference type="NCBIfam" id="NF004363">
    <property type="entry name" value="PRK05738.2-4"/>
    <property type="match status" value="1"/>
</dbReference>
<comment type="function">
    <text evidence="4">One of the early assembly proteins it binds 23S rRNA. One of the proteins that surrounds the polypeptide exit tunnel on the outside of the ribosome. Forms the main docking site for trigger factor binding to the ribosome.</text>
</comment>
<dbReference type="PANTHER" id="PTHR11620">
    <property type="entry name" value="60S RIBOSOMAL PROTEIN L23A"/>
    <property type="match status" value="1"/>
</dbReference>
<accession>A0A2H0V5L0</accession>
<comment type="caution">
    <text evidence="6">The sequence shown here is derived from an EMBL/GenBank/DDBJ whole genome shotgun (WGS) entry which is preliminary data.</text>
</comment>
<evidence type="ECO:0000256" key="1">
    <source>
        <dbReference type="ARBA" id="ARBA00006700"/>
    </source>
</evidence>
<evidence type="ECO:0000256" key="5">
    <source>
        <dbReference type="SAM" id="MobiDB-lite"/>
    </source>
</evidence>
<name>A0A2H0V5L0_9BACT</name>
<dbReference type="GO" id="GO:1990904">
    <property type="term" value="C:ribonucleoprotein complex"/>
    <property type="evidence" value="ECO:0007669"/>
    <property type="project" value="UniProtKB-KW"/>
</dbReference>
<dbReference type="Gene3D" id="3.30.70.330">
    <property type="match status" value="1"/>
</dbReference>
<dbReference type="InterPro" id="IPR012678">
    <property type="entry name" value="Ribosomal_uL23/eL15/eS24_sf"/>
</dbReference>
<dbReference type="InterPro" id="IPR012677">
    <property type="entry name" value="Nucleotide-bd_a/b_plait_sf"/>
</dbReference>
<feature type="compositionally biased region" description="Low complexity" evidence="5">
    <location>
        <begin position="26"/>
        <end position="40"/>
    </location>
</feature>
<keyword evidence="3 4" id="KW-0687">Ribonucleoprotein</keyword>
<dbReference type="GO" id="GO:0005840">
    <property type="term" value="C:ribosome"/>
    <property type="evidence" value="ECO:0007669"/>
    <property type="project" value="UniProtKB-KW"/>
</dbReference>
<reference evidence="7" key="1">
    <citation type="submission" date="2017-09" db="EMBL/GenBank/DDBJ databases">
        <title>Depth-based differentiation of microbial function through sediment-hosted aquifers and enrichment of novel symbionts in the deep terrestrial subsurface.</title>
        <authorList>
            <person name="Probst A.J."/>
            <person name="Ladd B."/>
            <person name="Jarett J.K."/>
            <person name="Geller-Mcgrath D.E."/>
            <person name="Sieber C.M.K."/>
            <person name="Emerson J.B."/>
            <person name="Anantharaman K."/>
            <person name="Thomas B.C."/>
            <person name="Malmstrom R."/>
            <person name="Stieglmeier M."/>
            <person name="Klingl A."/>
            <person name="Woyke T."/>
            <person name="Ryan C.M."/>
            <person name="Banfield J.F."/>
        </authorList>
    </citation>
    <scope>NUCLEOTIDE SEQUENCE [LARGE SCALE GENOMIC DNA]</scope>
</reference>
<dbReference type="InterPro" id="IPR013025">
    <property type="entry name" value="Ribosomal_uL23-like"/>
</dbReference>
<dbReference type="Pfam" id="PF00276">
    <property type="entry name" value="Ribosomal_L23"/>
    <property type="match status" value="1"/>
</dbReference>
<sequence>MSGIINKIFKGKEEDEAKTQTPVKATDTVSVTPKTTTTSPQVETDSSEKNLETPKTTTSDSKVIKKSDPNIYKVLQYPVVTEKASEQALNNKYTFAVPLSANKSEVSKKIINLYGVEPIKVNIVKVNGKKTRNGRTFGQQKSWKKAIVTLAPEDKIEIYEGV</sequence>
<dbReference type="GO" id="GO:0019843">
    <property type="term" value="F:rRNA binding"/>
    <property type="evidence" value="ECO:0007669"/>
    <property type="project" value="UniProtKB-UniRule"/>
</dbReference>
<evidence type="ECO:0000256" key="2">
    <source>
        <dbReference type="ARBA" id="ARBA00022980"/>
    </source>
</evidence>
<keyword evidence="4" id="KW-0699">rRNA-binding</keyword>
<keyword evidence="2 4" id="KW-0689">Ribosomal protein</keyword>
<dbReference type="HAMAP" id="MF_01369_B">
    <property type="entry name" value="Ribosomal_uL23_B"/>
    <property type="match status" value="1"/>
</dbReference>
<feature type="region of interest" description="Disordered" evidence="5">
    <location>
        <begin position="1"/>
        <end position="62"/>
    </location>
</feature>